<feature type="transmembrane region" description="Helical" evidence="5">
    <location>
        <begin position="559"/>
        <end position="578"/>
    </location>
</feature>
<feature type="transmembrane region" description="Helical" evidence="5">
    <location>
        <begin position="462"/>
        <end position="484"/>
    </location>
</feature>
<feature type="transmembrane region" description="Helical" evidence="5">
    <location>
        <begin position="112"/>
        <end position="134"/>
    </location>
</feature>
<dbReference type="InterPro" id="IPR011701">
    <property type="entry name" value="MFS"/>
</dbReference>
<evidence type="ECO:0000256" key="1">
    <source>
        <dbReference type="ARBA" id="ARBA00004141"/>
    </source>
</evidence>
<dbReference type="OrthoDB" id="410267at2759"/>
<evidence type="ECO:0000256" key="2">
    <source>
        <dbReference type="ARBA" id="ARBA00022692"/>
    </source>
</evidence>
<feature type="transmembrane region" description="Helical" evidence="5">
    <location>
        <begin position="53"/>
        <end position="73"/>
    </location>
</feature>
<feature type="transmembrane region" description="Helical" evidence="5">
    <location>
        <begin position="491"/>
        <end position="510"/>
    </location>
</feature>
<proteinExistence type="predicted"/>
<reference evidence="6 7" key="1">
    <citation type="submission" date="2016-07" db="EMBL/GenBank/DDBJ databases">
        <title>Draft genome of the white-rot fungus Obba rivulosa 3A-2.</title>
        <authorList>
            <consortium name="DOE Joint Genome Institute"/>
            <person name="Miettinen O."/>
            <person name="Riley R."/>
            <person name="Acob R."/>
            <person name="Barry K."/>
            <person name="Cullen D."/>
            <person name="De Vries R."/>
            <person name="Hainaut M."/>
            <person name="Hatakka A."/>
            <person name="Henrissat B."/>
            <person name="Hilden K."/>
            <person name="Kuo R."/>
            <person name="Labutti K."/>
            <person name="Lipzen A."/>
            <person name="Makela M.R."/>
            <person name="Sandor L."/>
            <person name="Spatafora J.W."/>
            <person name="Grigoriev I.V."/>
            <person name="Hibbett D.S."/>
        </authorList>
    </citation>
    <scope>NUCLEOTIDE SEQUENCE [LARGE SCALE GENOMIC DNA]</scope>
    <source>
        <strain evidence="6 7">3A-2</strain>
    </source>
</reference>
<dbReference type="PANTHER" id="PTHR21576">
    <property type="entry name" value="UNCHARACTERIZED NODULIN-LIKE PROTEIN"/>
    <property type="match status" value="1"/>
</dbReference>
<protein>
    <submittedName>
        <fullName evidence="6">MFS general substrate transporter</fullName>
    </submittedName>
</protein>
<name>A0A8E2DPA6_9APHY</name>
<keyword evidence="7" id="KW-1185">Reference proteome</keyword>
<dbReference type="AlphaFoldDB" id="A0A8E2DPA6"/>
<dbReference type="GO" id="GO:0022857">
    <property type="term" value="F:transmembrane transporter activity"/>
    <property type="evidence" value="ECO:0007669"/>
    <property type="project" value="InterPro"/>
</dbReference>
<evidence type="ECO:0000256" key="3">
    <source>
        <dbReference type="ARBA" id="ARBA00022989"/>
    </source>
</evidence>
<dbReference type="Pfam" id="PF07690">
    <property type="entry name" value="MFS_1"/>
    <property type="match status" value="1"/>
</dbReference>
<feature type="transmembrane region" description="Helical" evidence="5">
    <location>
        <begin position="430"/>
        <end position="450"/>
    </location>
</feature>
<dbReference type="EMBL" id="KV722357">
    <property type="protein sequence ID" value="OCH93252.1"/>
    <property type="molecule type" value="Genomic_DNA"/>
</dbReference>
<accession>A0A8E2DPA6</accession>
<keyword evidence="3 5" id="KW-1133">Transmembrane helix</keyword>
<feature type="transmembrane region" description="Helical" evidence="5">
    <location>
        <begin position="155"/>
        <end position="176"/>
    </location>
</feature>
<feature type="transmembrane region" description="Helical" evidence="5">
    <location>
        <begin position="12"/>
        <end position="33"/>
    </location>
</feature>
<feature type="transmembrane region" description="Helical" evidence="5">
    <location>
        <begin position="182"/>
        <end position="202"/>
    </location>
</feature>
<keyword evidence="2 5" id="KW-0812">Transmembrane</keyword>
<sequence>MHSDVPALFSATRIICFAACLCVALASGTNYVFSAYGPQLGTRLHLSHTQQNVMGLSGNFGVYGTAPFLGRLADAKGPRILLIMAFICLSTGYLGMRHFYDAGLSDEASSLSWLSLCLLVLCGFLTGVGGNGGLTSAMNTNAKSWPERLRGTANGIVLSGFGLSAFLFSTIAHVVYPGNTSEFLLVLAIGTSLPMVLGLFLIRPIPLSEATSALEHGASEERWTDEEEDTAISGIASPGLLERNDSRTHLLTPHTHEHDDDEDVAESILLNTSRPASPVHDHPHHPAVPSEYIVPAPSESLALSPTREVRSRSRSVFSAVRRRERSPQAIVKEFGTHPNVRGKGLFSSSFFWMLFTITTLCAGTGLMYINNVGLISQALFTKGNPDYDEAKSSQWQATQVSTISVMNCIGRISIGIIADFSRNYLHFPRSFCITLVAALFVISQIMAFYIDDVSDLWKASAMLGWAYGSLMGLFPTVTIEWFGLAHFSENWGCVSLSPMVGSNIFSLAFGRNLDAHDRKPERLNGTTFVSDVRSILRRAGAPSSTAQCFDGRTCYADTLKLTIAACCVALGLAIYAGYRDYQRSPIIVVKEVDVDPEWEEEEA</sequence>
<comment type="subcellular location">
    <subcellularLocation>
        <location evidence="1">Membrane</location>
        <topology evidence="1">Multi-pass membrane protein</topology>
    </subcellularLocation>
</comment>
<feature type="transmembrane region" description="Helical" evidence="5">
    <location>
        <begin position="350"/>
        <end position="369"/>
    </location>
</feature>
<evidence type="ECO:0000313" key="6">
    <source>
        <dbReference type="EMBL" id="OCH93252.1"/>
    </source>
</evidence>
<dbReference type="Gene3D" id="1.20.1250.20">
    <property type="entry name" value="MFS general substrate transporter like domains"/>
    <property type="match status" value="2"/>
</dbReference>
<keyword evidence="4 5" id="KW-0472">Membrane</keyword>
<evidence type="ECO:0000256" key="5">
    <source>
        <dbReference type="SAM" id="Phobius"/>
    </source>
</evidence>
<evidence type="ECO:0000313" key="7">
    <source>
        <dbReference type="Proteomes" id="UP000250043"/>
    </source>
</evidence>
<dbReference type="SUPFAM" id="SSF103473">
    <property type="entry name" value="MFS general substrate transporter"/>
    <property type="match status" value="1"/>
</dbReference>
<feature type="transmembrane region" description="Helical" evidence="5">
    <location>
        <begin position="397"/>
        <end position="418"/>
    </location>
</feature>
<feature type="transmembrane region" description="Helical" evidence="5">
    <location>
        <begin position="80"/>
        <end position="100"/>
    </location>
</feature>
<dbReference type="PANTHER" id="PTHR21576:SF160">
    <property type="entry name" value="NODULIN-LIKE DOMAIN-CONTAINING PROTEIN"/>
    <property type="match status" value="1"/>
</dbReference>
<dbReference type="GO" id="GO:0000329">
    <property type="term" value="C:fungal-type vacuole membrane"/>
    <property type="evidence" value="ECO:0007669"/>
    <property type="project" value="TreeGrafter"/>
</dbReference>
<dbReference type="Proteomes" id="UP000250043">
    <property type="component" value="Unassembled WGS sequence"/>
</dbReference>
<organism evidence="6 7">
    <name type="scientific">Obba rivulosa</name>
    <dbReference type="NCBI Taxonomy" id="1052685"/>
    <lineage>
        <taxon>Eukaryota</taxon>
        <taxon>Fungi</taxon>
        <taxon>Dikarya</taxon>
        <taxon>Basidiomycota</taxon>
        <taxon>Agaricomycotina</taxon>
        <taxon>Agaricomycetes</taxon>
        <taxon>Polyporales</taxon>
        <taxon>Gelatoporiaceae</taxon>
        <taxon>Obba</taxon>
    </lineage>
</organism>
<dbReference type="InterPro" id="IPR036259">
    <property type="entry name" value="MFS_trans_sf"/>
</dbReference>
<evidence type="ECO:0000256" key="4">
    <source>
        <dbReference type="ARBA" id="ARBA00023136"/>
    </source>
</evidence>
<gene>
    <name evidence="6" type="ORF">OBBRIDRAFT_771881</name>
</gene>